<protein>
    <submittedName>
        <fullName evidence="1">Uncharacterized protein</fullName>
    </submittedName>
</protein>
<comment type="caution">
    <text evidence="1">The sequence shown here is derived from an EMBL/GenBank/DDBJ whole genome shotgun (WGS) entry which is preliminary data.</text>
</comment>
<dbReference type="EMBL" id="CM042013">
    <property type="protein sequence ID" value="KAI3738865.1"/>
    <property type="molecule type" value="Genomic_DNA"/>
</dbReference>
<keyword evidence="2" id="KW-1185">Reference proteome</keyword>
<accession>A0ACB9CX91</accession>
<reference evidence="1 2" key="2">
    <citation type="journal article" date="2022" name="Mol. Ecol. Resour.">
        <title>The genomes of chicory, endive, great burdock and yacon provide insights into Asteraceae paleo-polyploidization history and plant inulin production.</title>
        <authorList>
            <person name="Fan W."/>
            <person name="Wang S."/>
            <person name="Wang H."/>
            <person name="Wang A."/>
            <person name="Jiang F."/>
            <person name="Liu H."/>
            <person name="Zhao H."/>
            <person name="Xu D."/>
            <person name="Zhang Y."/>
        </authorList>
    </citation>
    <scope>NUCLEOTIDE SEQUENCE [LARGE SCALE GENOMIC DNA]</scope>
    <source>
        <strain evidence="2">cv. Punajuju</strain>
        <tissue evidence="1">Leaves</tissue>
    </source>
</reference>
<evidence type="ECO:0000313" key="1">
    <source>
        <dbReference type="EMBL" id="KAI3738865.1"/>
    </source>
</evidence>
<evidence type="ECO:0000313" key="2">
    <source>
        <dbReference type="Proteomes" id="UP001055811"/>
    </source>
</evidence>
<dbReference type="Proteomes" id="UP001055811">
    <property type="component" value="Linkage Group LG05"/>
</dbReference>
<name>A0ACB9CX91_CICIN</name>
<reference evidence="2" key="1">
    <citation type="journal article" date="2022" name="Mol. Ecol. Resour.">
        <title>The genomes of chicory, endive, great burdock and yacon provide insights into Asteraceae palaeo-polyploidization history and plant inulin production.</title>
        <authorList>
            <person name="Fan W."/>
            <person name="Wang S."/>
            <person name="Wang H."/>
            <person name="Wang A."/>
            <person name="Jiang F."/>
            <person name="Liu H."/>
            <person name="Zhao H."/>
            <person name="Xu D."/>
            <person name="Zhang Y."/>
        </authorList>
    </citation>
    <scope>NUCLEOTIDE SEQUENCE [LARGE SCALE GENOMIC DNA]</scope>
    <source>
        <strain evidence="2">cv. Punajuju</strain>
    </source>
</reference>
<sequence>MKSKKESFPFPDVSGDSSIWDAVNGGGGGGGDSGACNPSLPINFLETSPQESRFVNLSLVMNETKPETDSARLGQDLTNHGSNGFGGHWLGGSKTQLARRNVDPTPLRTKSCAKKKQFRGVRQRHWGKWVAEIRLPRNRMRVWLGTFKTAEEAAFAYDTAAYILRGDFAHLNFPNLKNQLRANSVNGNTAALLQAKLQGRSTAGDGVAPPLPEVGSPEKDRPEGGSEVSVDKNKKVLESISSDVVDGDQLCKMPSLDMDMIWDSLVDLDF</sequence>
<gene>
    <name evidence="1" type="ORF">L2E82_29076</name>
</gene>
<organism evidence="1 2">
    <name type="scientific">Cichorium intybus</name>
    <name type="common">Chicory</name>
    <dbReference type="NCBI Taxonomy" id="13427"/>
    <lineage>
        <taxon>Eukaryota</taxon>
        <taxon>Viridiplantae</taxon>
        <taxon>Streptophyta</taxon>
        <taxon>Embryophyta</taxon>
        <taxon>Tracheophyta</taxon>
        <taxon>Spermatophyta</taxon>
        <taxon>Magnoliopsida</taxon>
        <taxon>eudicotyledons</taxon>
        <taxon>Gunneridae</taxon>
        <taxon>Pentapetalae</taxon>
        <taxon>asterids</taxon>
        <taxon>campanulids</taxon>
        <taxon>Asterales</taxon>
        <taxon>Asteraceae</taxon>
        <taxon>Cichorioideae</taxon>
        <taxon>Cichorieae</taxon>
        <taxon>Cichoriinae</taxon>
        <taxon>Cichorium</taxon>
    </lineage>
</organism>
<proteinExistence type="predicted"/>